<evidence type="ECO:0000313" key="4">
    <source>
        <dbReference type="EMBL" id="MDP9906938.1"/>
    </source>
</evidence>
<dbReference type="AlphaFoldDB" id="A0AAW8DGL9"/>
<feature type="compositionally biased region" description="Low complexity" evidence="1">
    <location>
        <begin position="49"/>
        <end position="85"/>
    </location>
</feature>
<keyword evidence="6" id="KW-1185">Reference proteome</keyword>
<dbReference type="GO" id="GO:0010181">
    <property type="term" value="F:FMN binding"/>
    <property type="evidence" value="ECO:0007669"/>
    <property type="project" value="InterPro"/>
</dbReference>
<feature type="chain" id="PRO_5043857805" evidence="2">
    <location>
        <begin position="28"/>
        <end position="184"/>
    </location>
</feature>
<proteinExistence type="predicted"/>
<dbReference type="SMART" id="SM00900">
    <property type="entry name" value="FMN_bind"/>
    <property type="match status" value="1"/>
</dbReference>
<feature type="region of interest" description="Disordered" evidence="1">
    <location>
        <begin position="36"/>
        <end position="85"/>
    </location>
</feature>
<organism evidence="4 7">
    <name type="scientific">Arthrobacter bambusae</name>
    <dbReference type="NCBI Taxonomy" id="1338426"/>
    <lineage>
        <taxon>Bacteria</taxon>
        <taxon>Bacillati</taxon>
        <taxon>Actinomycetota</taxon>
        <taxon>Actinomycetes</taxon>
        <taxon>Micrococcales</taxon>
        <taxon>Micrococcaceae</taxon>
        <taxon>Arthrobacter</taxon>
    </lineage>
</organism>
<dbReference type="Proteomes" id="UP001230951">
    <property type="component" value="Unassembled WGS sequence"/>
</dbReference>
<dbReference type="Pfam" id="PF04205">
    <property type="entry name" value="FMN_bind"/>
    <property type="match status" value="1"/>
</dbReference>
<dbReference type="Gene3D" id="3.90.1010.20">
    <property type="match status" value="1"/>
</dbReference>
<evidence type="ECO:0000313" key="5">
    <source>
        <dbReference type="EMBL" id="MDQ0182132.1"/>
    </source>
</evidence>
<evidence type="ECO:0000313" key="7">
    <source>
        <dbReference type="Proteomes" id="UP001242995"/>
    </source>
</evidence>
<evidence type="ECO:0000313" key="6">
    <source>
        <dbReference type="Proteomes" id="UP001230951"/>
    </source>
</evidence>
<dbReference type="GO" id="GO:0016020">
    <property type="term" value="C:membrane"/>
    <property type="evidence" value="ECO:0007669"/>
    <property type="project" value="InterPro"/>
</dbReference>
<sequence length="184" mass="17650">MRLRAGISAALASAAILVVGWQSGAHVADSNASAVTTSATGTTGGTASGTGSTANGSTGSSASGSSSGTGAGSSSSTGSSSSSSSSLGASAKAGGTYAGTAVETRFGTVQVQVTIKAGVITDVTALHLTDQEQRSVQISARAAPLLRSEVLSAQSANVQTIGGATYTSEAYLTSLQAALDAAHF</sequence>
<evidence type="ECO:0000256" key="1">
    <source>
        <dbReference type="SAM" id="MobiDB-lite"/>
    </source>
</evidence>
<protein>
    <submittedName>
        <fullName evidence="4">Uncharacterized protein with FMN-binding domain</fullName>
    </submittedName>
</protein>
<feature type="signal peptide" evidence="2">
    <location>
        <begin position="1"/>
        <end position="27"/>
    </location>
</feature>
<feature type="domain" description="FMN-binding" evidence="3">
    <location>
        <begin position="105"/>
        <end position="182"/>
    </location>
</feature>
<dbReference type="InterPro" id="IPR007329">
    <property type="entry name" value="FMN-bd"/>
</dbReference>
<evidence type="ECO:0000259" key="3">
    <source>
        <dbReference type="SMART" id="SM00900"/>
    </source>
</evidence>
<keyword evidence="2" id="KW-0732">Signal</keyword>
<dbReference type="EMBL" id="JAUSTF010000009">
    <property type="protein sequence ID" value="MDQ0182132.1"/>
    <property type="molecule type" value="Genomic_DNA"/>
</dbReference>
<gene>
    <name evidence="4" type="ORF">J2S90_003928</name>
    <name evidence="5" type="ORF">J2S93_003579</name>
</gene>
<dbReference type="EMBL" id="JAUSRG010000016">
    <property type="protein sequence ID" value="MDP9906938.1"/>
    <property type="molecule type" value="Genomic_DNA"/>
</dbReference>
<accession>A0AAW8DGL9</accession>
<dbReference type="Proteomes" id="UP001242995">
    <property type="component" value="Unassembled WGS sequence"/>
</dbReference>
<name>A0AAW8DGL9_9MICC</name>
<dbReference type="RefSeq" id="WP_306963498.1">
    <property type="nucleotide sequence ID" value="NZ_JAUSRG010000016.1"/>
</dbReference>
<evidence type="ECO:0000256" key="2">
    <source>
        <dbReference type="SAM" id="SignalP"/>
    </source>
</evidence>
<reference evidence="4 6" key="1">
    <citation type="submission" date="2023-07" db="EMBL/GenBank/DDBJ databases">
        <title>Sorghum-associated microbial communities from plants grown in Nebraska, USA.</title>
        <authorList>
            <person name="Schachtman D."/>
        </authorList>
    </citation>
    <scope>NUCLEOTIDE SEQUENCE</scope>
    <source>
        <strain evidence="4">DS1006</strain>
        <strain evidence="5 6">DS1016</strain>
    </source>
</reference>
<comment type="caution">
    <text evidence="4">The sequence shown here is derived from an EMBL/GenBank/DDBJ whole genome shotgun (WGS) entry which is preliminary data.</text>
</comment>